<evidence type="ECO:0000256" key="4">
    <source>
        <dbReference type="ARBA" id="ARBA00022617"/>
    </source>
</evidence>
<dbReference type="GO" id="GO:0004497">
    <property type="term" value="F:monooxygenase activity"/>
    <property type="evidence" value="ECO:0007669"/>
    <property type="project" value="UniProtKB-KW"/>
</dbReference>
<dbReference type="InterPro" id="IPR050364">
    <property type="entry name" value="Cytochrome_P450_fung"/>
</dbReference>
<dbReference type="CDD" id="cd11065">
    <property type="entry name" value="CYP64-like"/>
    <property type="match status" value="1"/>
</dbReference>
<dbReference type="GO" id="GO:0020037">
    <property type="term" value="F:heme binding"/>
    <property type="evidence" value="ECO:0007669"/>
    <property type="project" value="InterPro"/>
</dbReference>
<evidence type="ECO:0000256" key="11">
    <source>
        <dbReference type="SAM" id="Phobius"/>
    </source>
</evidence>
<keyword evidence="11" id="KW-1133">Transmembrane helix</keyword>
<evidence type="ECO:0008006" key="14">
    <source>
        <dbReference type="Google" id="ProtNLM"/>
    </source>
</evidence>
<evidence type="ECO:0000256" key="6">
    <source>
        <dbReference type="ARBA" id="ARBA00023002"/>
    </source>
</evidence>
<keyword evidence="6 10" id="KW-0560">Oxidoreductase</keyword>
<keyword evidence="8 10" id="KW-0503">Monooxygenase</keyword>
<dbReference type="GO" id="GO:0016705">
    <property type="term" value="F:oxidoreductase activity, acting on paired donors, with incorporation or reduction of molecular oxygen"/>
    <property type="evidence" value="ECO:0007669"/>
    <property type="project" value="InterPro"/>
</dbReference>
<evidence type="ECO:0000256" key="8">
    <source>
        <dbReference type="ARBA" id="ARBA00023033"/>
    </source>
</evidence>
<comment type="pathway">
    <text evidence="2">Secondary metabolite biosynthesis.</text>
</comment>
<keyword evidence="13" id="KW-1185">Reference proteome</keyword>
<evidence type="ECO:0000313" key="13">
    <source>
        <dbReference type="Proteomes" id="UP001050691"/>
    </source>
</evidence>
<proteinExistence type="inferred from homology"/>
<comment type="caution">
    <text evidence="12">The sequence shown here is derived from an EMBL/GenBank/DDBJ whole genome shotgun (WGS) entry which is preliminary data.</text>
</comment>
<accession>A0AAV5AGG7</accession>
<dbReference type="Proteomes" id="UP001050691">
    <property type="component" value="Unassembled WGS sequence"/>
</dbReference>
<comment type="similarity">
    <text evidence="3 10">Belongs to the cytochrome P450 family.</text>
</comment>
<keyword evidence="4 9" id="KW-0349">Heme</keyword>
<dbReference type="Pfam" id="PF00067">
    <property type="entry name" value="p450"/>
    <property type="match status" value="1"/>
</dbReference>
<dbReference type="InterPro" id="IPR017972">
    <property type="entry name" value="Cyt_P450_CS"/>
</dbReference>
<dbReference type="EMBL" id="BPWL01000006">
    <property type="protein sequence ID" value="GJJ11035.1"/>
    <property type="molecule type" value="Genomic_DNA"/>
</dbReference>
<sequence>MASRAIDSFESASQGNSVGFTRSSRTCLATEVYVRPYLSLIFFTHYSLHMAFSTVAYTGLAGVALYVVSHWWNNRIPRGLKRPPGPPGRLLIGNLLDLPKSKEWVTFDRWAKEYGDLCYLSMPGASILFVNSHELAKELFDKRGSIYSGRYQSTVLNDLIKLDWAMVFAQYGERWRRNRTYFHQFFNQTAVENYHDIQLKYTKVLLKRLYHSPEDYRTHVRYISGASILEVSYGIQPMSETDPFIVLSETTIQRATEAGIPGTYLVDIFPFRTKFQTELGQLGEQVIEMLNKPVEVAKNNMRNGRPSMVSALIETFENDPNRPDDYEDLIKHVPGVAYIAAVDTVSAQNEKPSLSLILYTKSNGILLQFFHMMLLHPEVQKRAQEELEEVVGPGALPSFKDFGKLKYVRAIFLELLRCNTVVPIAVPHVLNVDDVVNGYFIPKGTIVFGNSWTLLRSKSLYGPDADKFNPERFLDERTPYPDFAFGYGRRACPGQYFGENSILITIANVLHLFHILPFEGENGPELPAEDHFDSGVILKPKPFKCRIIPRSPGAAKTLEELDH</sequence>
<gene>
    <name evidence="12" type="ORF">Clacol_005266</name>
</gene>
<dbReference type="InterPro" id="IPR002401">
    <property type="entry name" value="Cyt_P450_E_grp-I"/>
</dbReference>
<organism evidence="12 13">
    <name type="scientific">Clathrus columnatus</name>
    <dbReference type="NCBI Taxonomy" id="1419009"/>
    <lineage>
        <taxon>Eukaryota</taxon>
        <taxon>Fungi</taxon>
        <taxon>Dikarya</taxon>
        <taxon>Basidiomycota</taxon>
        <taxon>Agaricomycotina</taxon>
        <taxon>Agaricomycetes</taxon>
        <taxon>Phallomycetidae</taxon>
        <taxon>Phallales</taxon>
        <taxon>Clathraceae</taxon>
        <taxon>Clathrus</taxon>
    </lineage>
</organism>
<feature type="binding site" description="axial binding residue" evidence="9">
    <location>
        <position position="492"/>
    </location>
    <ligand>
        <name>heme</name>
        <dbReference type="ChEBI" id="CHEBI:30413"/>
    </ligand>
    <ligandPart>
        <name>Fe</name>
        <dbReference type="ChEBI" id="CHEBI:18248"/>
    </ligandPart>
</feature>
<dbReference type="InterPro" id="IPR036396">
    <property type="entry name" value="Cyt_P450_sf"/>
</dbReference>
<evidence type="ECO:0000313" key="12">
    <source>
        <dbReference type="EMBL" id="GJJ11035.1"/>
    </source>
</evidence>
<evidence type="ECO:0000256" key="7">
    <source>
        <dbReference type="ARBA" id="ARBA00023004"/>
    </source>
</evidence>
<dbReference type="PRINTS" id="PR00463">
    <property type="entry name" value="EP450I"/>
</dbReference>
<dbReference type="InterPro" id="IPR001128">
    <property type="entry name" value="Cyt_P450"/>
</dbReference>
<dbReference type="SUPFAM" id="SSF48264">
    <property type="entry name" value="Cytochrome P450"/>
    <property type="match status" value="1"/>
</dbReference>
<keyword evidence="11" id="KW-0812">Transmembrane</keyword>
<dbReference type="AlphaFoldDB" id="A0AAV5AGG7"/>
<dbReference type="Gene3D" id="1.10.630.10">
    <property type="entry name" value="Cytochrome P450"/>
    <property type="match status" value="1"/>
</dbReference>
<name>A0AAV5AGG7_9AGAM</name>
<evidence type="ECO:0000256" key="1">
    <source>
        <dbReference type="ARBA" id="ARBA00001971"/>
    </source>
</evidence>
<evidence type="ECO:0000256" key="5">
    <source>
        <dbReference type="ARBA" id="ARBA00022723"/>
    </source>
</evidence>
<keyword evidence="5 9" id="KW-0479">Metal-binding</keyword>
<evidence type="ECO:0000256" key="10">
    <source>
        <dbReference type="RuleBase" id="RU000461"/>
    </source>
</evidence>
<evidence type="ECO:0000256" key="9">
    <source>
        <dbReference type="PIRSR" id="PIRSR602401-1"/>
    </source>
</evidence>
<dbReference type="PANTHER" id="PTHR46300:SF7">
    <property type="entry name" value="P450, PUTATIVE (EUROFUNG)-RELATED"/>
    <property type="match status" value="1"/>
</dbReference>
<keyword evidence="11" id="KW-0472">Membrane</keyword>
<dbReference type="GO" id="GO:0005506">
    <property type="term" value="F:iron ion binding"/>
    <property type="evidence" value="ECO:0007669"/>
    <property type="project" value="InterPro"/>
</dbReference>
<comment type="cofactor">
    <cofactor evidence="1 9">
        <name>heme</name>
        <dbReference type="ChEBI" id="CHEBI:30413"/>
    </cofactor>
</comment>
<dbReference type="PROSITE" id="PS00086">
    <property type="entry name" value="CYTOCHROME_P450"/>
    <property type="match status" value="1"/>
</dbReference>
<reference evidence="12" key="1">
    <citation type="submission" date="2021-10" db="EMBL/GenBank/DDBJ databases">
        <title>De novo Genome Assembly of Clathrus columnatus (Basidiomycota, Fungi) Using Illumina and Nanopore Sequence Data.</title>
        <authorList>
            <person name="Ogiso-Tanaka E."/>
            <person name="Itagaki H."/>
            <person name="Hosoya T."/>
            <person name="Hosaka K."/>
        </authorList>
    </citation>
    <scope>NUCLEOTIDE SEQUENCE</scope>
    <source>
        <strain evidence="12">MO-923</strain>
    </source>
</reference>
<feature type="transmembrane region" description="Helical" evidence="11">
    <location>
        <begin position="46"/>
        <end position="68"/>
    </location>
</feature>
<keyword evidence="7 9" id="KW-0408">Iron</keyword>
<evidence type="ECO:0000256" key="2">
    <source>
        <dbReference type="ARBA" id="ARBA00005179"/>
    </source>
</evidence>
<protein>
    <recommendedName>
        <fullName evidence="14">Cytochrome P450</fullName>
    </recommendedName>
</protein>
<dbReference type="PANTHER" id="PTHR46300">
    <property type="entry name" value="P450, PUTATIVE (EUROFUNG)-RELATED-RELATED"/>
    <property type="match status" value="1"/>
</dbReference>
<evidence type="ECO:0000256" key="3">
    <source>
        <dbReference type="ARBA" id="ARBA00010617"/>
    </source>
</evidence>